<gene>
    <name evidence="1" type="ORF">COT44_01130</name>
</gene>
<evidence type="ECO:0000313" key="2">
    <source>
        <dbReference type="Proteomes" id="UP000228996"/>
    </source>
</evidence>
<comment type="caution">
    <text evidence="1">The sequence shown here is derived from an EMBL/GenBank/DDBJ whole genome shotgun (WGS) entry which is preliminary data.</text>
</comment>
<dbReference type="EMBL" id="PEYO01000005">
    <property type="protein sequence ID" value="PIU03869.1"/>
    <property type="molecule type" value="Genomic_DNA"/>
</dbReference>
<organism evidence="1 2">
    <name type="scientific">Candidatus Shapirobacteria bacterium CG08_land_8_20_14_0_20_39_18</name>
    <dbReference type="NCBI Taxonomy" id="1974883"/>
    <lineage>
        <taxon>Bacteria</taxon>
        <taxon>Candidatus Shapironibacteriota</taxon>
    </lineage>
</organism>
<dbReference type="PANTHER" id="PTHR39961">
    <property type="entry name" value="HYPOTHETICAL CYTOSOLIC PROTEIN"/>
    <property type="match status" value="1"/>
</dbReference>
<sequence>MLKLAKNLSFCSPTRGVLSVDQVVSEVVNFFKEDPGVRYTLVIGSDSQVKHENGAQQVDFVSAIVIHRTGKGGRYFYNKIKDQKVYSLREKIYTETYLSLDLAQKLVPILKDALAGLAPYDLEIHIDVGNVGPTRDMIKEVVGMVTGNGYNAKIKPESYGASVVADKHT</sequence>
<name>A0A2M6XE06_9BACT</name>
<dbReference type="Proteomes" id="UP000228996">
    <property type="component" value="Unassembled WGS sequence"/>
</dbReference>
<dbReference type="PANTHER" id="PTHR39961:SF1">
    <property type="entry name" value="DUF458 DOMAIN-CONTAINING PROTEIN"/>
    <property type="match status" value="1"/>
</dbReference>
<dbReference type="Pfam" id="PF04308">
    <property type="entry name" value="RNaseH_like"/>
    <property type="match status" value="1"/>
</dbReference>
<reference evidence="2" key="1">
    <citation type="submission" date="2017-09" db="EMBL/GenBank/DDBJ databases">
        <title>Depth-based differentiation of microbial function through sediment-hosted aquifers and enrichment of novel symbionts in the deep terrestrial subsurface.</title>
        <authorList>
            <person name="Probst A.J."/>
            <person name="Ladd B."/>
            <person name="Jarett J.K."/>
            <person name="Geller-Mcgrath D.E."/>
            <person name="Sieber C.M.K."/>
            <person name="Emerson J.B."/>
            <person name="Anantharaman K."/>
            <person name="Thomas B.C."/>
            <person name="Malmstrom R."/>
            <person name="Stieglmeier M."/>
            <person name="Klingl A."/>
            <person name="Woyke T."/>
            <person name="Ryan C.M."/>
            <person name="Banfield J.F."/>
        </authorList>
    </citation>
    <scope>NUCLEOTIDE SEQUENCE [LARGE SCALE GENOMIC DNA]</scope>
</reference>
<dbReference type="InterPro" id="IPR007405">
    <property type="entry name" value="Phage_KVP40_Orf299"/>
</dbReference>
<protein>
    <recommendedName>
        <fullName evidence="3">DUF458 domain-containing protein</fullName>
    </recommendedName>
</protein>
<dbReference type="AlphaFoldDB" id="A0A2M6XE06"/>
<accession>A0A2M6XE06</accession>
<evidence type="ECO:0000313" key="1">
    <source>
        <dbReference type="EMBL" id="PIU03869.1"/>
    </source>
</evidence>
<evidence type="ECO:0008006" key="3">
    <source>
        <dbReference type="Google" id="ProtNLM"/>
    </source>
</evidence>
<proteinExistence type="predicted"/>